<dbReference type="SUPFAM" id="SSF82153">
    <property type="entry name" value="FAS1 domain"/>
    <property type="match status" value="2"/>
</dbReference>
<accession>A0ABR2WRU6</accession>
<dbReference type="Proteomes" id="UP001479436">
    <property type="component" value="Unassembled WGS sequence"/>
</dbReference>
<dbReference type="SMART" id="SM00554">
    <property type="entry name" value="FAS1"/>
    <property type="match status" value="2"/>
</dbReference>
<feature type="domain" description="FAS1" evidence="2">
    <location>
        <begin position="23"/>
        <end position="169"/>
    </location>
</feature>
<feature type="chain" id="PRO_5045366271" description="FAS1 domain-containing protein" evidence="1">
    <location>
        <begin position="20"/>
        <end position="340"/>
    </location>
</feature>
<evidence type="ECO:0000313" key="3">
    <source>
        <dbReference type="EMBL" id="KAK9764250.1"/>
    </source>
</evidence>
<dbReference type="PANTHER" id="PTHR10900:SF77">
    <property type="entry name" value="FI19380P1"/>
    <property type="match status" value="1"/>
</dbReference>
<evidence type="ECO:0000256" key="1">
    <source>
        <dbReference type="SAM" id="SignalP"/>
    </source>
</evidence>
<dbReference type="InterPro" id="IPR036378">
    <property type="entry name" value="FAS1_dom_sf"/>
</dbReference>
<dbReference type="EMBL" id="JASJQH010000464">
    <property type="protein sequence ID" value="KAK9764250.1"/>
    <property type="molecule type" value="Genomic_DNA"/>
</dbReference>
<proteinExistence type="predicted"/>
<evidence type="ECO:0000259" key="2">
    <source>
        <dbReference type="PROSITE" id="PS50213"/>
    </source>
</evidence>
<dbReference type="InterPro" id="IPR000782">
    <property type="entry name" value="FAS1_domain"/>
</dbReference>
<evidence type="ECO:0000313" key="4">
    <source>
        <dbReference type="Proteomes" id="UP001479436"/>
    </source>
</evidence>
<dbReference type="Pfam" id="PF02469">
    <property type="entry name" value="Fasciclin"/>
    <property type="match status" value="2"/>
</dbReference>
<protein>
    <recommendedName>
        <fullName evidence="2">FAS1 domain-containing protein</fullName>
    </recommendedName>
</protein>
<sequence length="340" mass="35769">MQLFSSVILLYLCASPTYAQDASKNIVDNIAGNTNLKTLGSLVSNQQYAAIRTLLSGAGPFTVFAPTDDALNAAKLDTNNSTLITNILRYHVISGRTTSGDIPDKGWVFPRTLLDDRQYVHLPNNAPQVLAISRDGSKVTVGYGTKNATVTQADQSASNGVIHIIDQVLMPPVSPGDTAKDAGLNTLVSEITKTNIAQPINGLQGVTIFAPNDAAFAAAKLDSVSNDQLNNLIKYHIVTPAVLYSTNLTDGTSFTSGQGARLNIHTKDGNLYVNNARIVTPNVLTNNGVVHVIDAVLNPNETTLLPGATGSTGRGNDASNLSGITFVSLALALVAAIQLF</sequence>
<feature type="domain" description="FAS1" evidence="2">
    <location>
        <begin position="171"/>
        <end position="297"/>
    </location>
</feature>
<feature type="signal peptide" evidence="1">
    <location>
        <begin position="1"/>
        <end position="19"/>
    </location>
</feature>
<dbReference type="Gene3D" id="2.30.180.10">
    <property type="entry name" value="FAS1 domain"/>
    <property type="match status" value="2"/>
</dbReference>
<reference evidence="3 4" key="1">
    <citation type="submission" date="2023-04" db="EMBL/GenBank/DDBJ databases">
        <title>Genome of Basidiobolus ranarum AG-B5.</title>
        <authorList>
            <person name="Stajich J.E."/>
            <person name="Carter-House D."/>
            <person name="Gryganskyi A."/>
        </authorList>
    </citation>
    <scope>NUCLEOTIDE SEQUENCE [LARGE SCALE GENOMIC DNA]</scope>
    <source>
        <strain evidence="3 4">AG-B5</strain>
    </source>
</reference>
<keyword evidence="1" id="KW-0732">Signal</keyword>
<organism evidence="3 4">
    <name type="scientific">Basidiobolus ranarum</name>
    <dbReference type="NCBI Taxonomy" id="34480"/>
    <lineage>
        <taxon>Eukaryota</taxon>
        <taxon>Fungi</taxon>
        <taxon>Fungi incertae sedis</taxon>
        <taxon>Zoopagomycota</taxon>
        <taxon>Entomophthoromycotina</taxon>
        <taxon>Basidiobolomycetes</taxon>
        <taxon>Basidiobolales</taxon>
        <taxon>Basidiobolaceae</taxon>
        <taxon>Basidiobolus</taxon>
    </lineage>
</organism>
<dbReference type="PROSITE" id="PS50213">
    <property type="entry name" value="FAS1"/>
    <property type="match status" value="2"/>
</dbReference>
<keyword evidence="4" id="KW-1185">Reference proteome</keyword>
<dbReference type="PANTHER" id="PTHR10900">
    <property type="entry name" value="PERIOSTIN-RELATED"/>
    <property type="match status" value="1"/>
</dbReference>
<comment type="caution">
    <text evidence="3">The sequence shown here is derived from an EMBL/GenBank/DDBJ whole genome shotgun (WGS) entry which is preliminary data.</text>
</comment>
<dbReference type="InterPro" id="IPR050904">
    <property type="entry name" value="Adhesion/Biosynth-related"/>
</dbReference>
<name>A0ABR2WRU6_9FUNG</name>
<gene>
    <name evidence="3" type="ORF">K7432_008401</name>
</gene>